<feature type="coiled-coil region" evidence="1">
    <location>
        <begin position="224"/>
        <end position="258"/>
    </location>
</feature>
<dbReference type="EMBL" id="LFWA01000059">
    <property type="protein sequence ID" value="KTW25462.1"/>
    <property type="molecule type" value="Genomic_DNA"/>
</dbReference>
<gene>
    <name evidence="4" type="ORF">T551_03744</name>
</gene>
<dbReference type="Pfam" id="PF12373">
    <property type="entry name" value="Msg2_C"/>
    <property type="match status" value="1"/>
</dbReference>
<sequence length="1033" mass="117317">METQTQPHSTAQPTPVRHSLARAVARAVKRRAAAPQGTGAQDEEEVRLFALILKKNALEESKCEENLKNYLETLKNATLEPKNVHKKLNNLNENEKIKAKCKEIKTKIQDKCTEFERKIGDEVKKQSAKLTNDDCKTNEQQCLFLEGACLNDLTENCNKLRNLCYQKEREKVAEKALLKGLSGALKNEGTCKKKIENVCIFLKQESDELMILCLNQETTCNTLVEKAKSKCSSLKQKIENLLTKDNELEKKCSQLLSECYFYGQNCENDPPKCDNLEKKCKKKSIIYTAMDSNFDPTKPETTLTEKIGLEDLYTDALKKGVYIGRLPPKREVALLALLTLDLSDSNKVSDRKRKCEQLLEEICKDPQKHKVLQELCKNKAITEEGKKKCKELDKELAEHAQDVSKKIIKYLITSSPNKLTSWHELYTFISKKECVRLQSDCFYLKGQDSLEKLCDNLKAACYKKGLEAVANEALQDKLRGKLHGSNGTWFENLQKSLVEVCKELKGKSDELFVLCVQPKKAALVLSTDLRFRAIFLREQLNEKRDYPTGKDCIELKEECSVLIQDSEEIKWPCNTLNEHCIRLEGIKQLEKELLEENKGYLKDEKKCKEEAGKRCEKWLRRGNNKFSFVCSVLELACMKITANVKSKCNALKEHMKARNVITEAANKATMEKTCRFWTPYCQKFISNCDDLKEDGGNDGDCKKLNKNCELFFEKKKIEDKAIDELKGSLLNNTGCEETLKKYCTQLNNATNGLETLCKENGKDEADVRKEQCKKLVKQVQEKCLGLKNELTEIKNDLEIKEEKYKKIKEEAEKAMENANLILSRAKGPDNNNKSVNKDSSNAPKEGKGTTGFKLVRRNEKVHVTEKELTAFDLVARTFDLYLELKEICNHSLKNCGFKKECDCEDPCKKIQGICSTLEPLKVKPHEIVTKNITTTTTTTTTTTVKDVKATDCQSLQTTDTWVTKTSTHTSTSTTTSTVTSRITLTSTRRCKPTKCTTGEEDDAGEVKPSEGLRMSGWSVMRGVLVAMMISFMI</sequence>
<evidence type="ECO:0000256" key="2">
    <source>
        <dbReference type="SAM" id="MobiDB-lite"/>
    </source>
</evidence>
<organism evidence="4 5">
    <name type="scientific">Pneumocystis jirovecii (strain RU7)</name>
    <name type="common">Human pneumocystis pneumonia agent</name>
    <dbReference type="NCBI Taxonomy" id="1408657"/>
    <lineage>
        <taxon>Eukaryota</taxon>
        <taxon>Fungi</taxon>
        <taxon>Dikarya</taxon>
        <taxon>Ascomycota</taxon>
        <taxon>Taphrinomycotina</taxon>
        <taxon>Pneumocystomycetes</taxon>
        <taxon>Pneumocystaceae</taxon>
        <taxon>Pneumocystis</taxon>
    </lineage>
</organism>
<proteinExistence type="predicted"/>
<comment type="caution">
    <text evidence="4">The sequence shown here is derived from an EMBL/GenBank/DDBJ whole genome shotgun (WGS) entry which is preliminary data.</text>
</comment>
<dbReference type="InterPro" id="IPR021041">
    <property type="entry name" value="Maj_surf_glycoprot_2_C"/>
</dbReference>
<keyword evidence="1" id="KW-0175">Coiled coil</keyword>
<feature type="compositionally biased region" description="Low complexity" evidence="2">
    <location>
        <begin position="829"/>
        <end position="841"/>
    </location>
</feature>
<accession>A0A0W4ZAR6</accession>
<name>A0A0W4ZAR6_PNEJ7</name>
<dbReference type="InterPro" id="IPR003330">
    <property type="entry name" value="MSG"/>
</dbReference>
<dbReference type="AlphaFoldDB" id="A0A0W4ZAR6"/>
<dbReference type="OrthoDB" id="10257471at2759"/>
<evidence type="ECO:0000313" key="4">
    <source>
        <dbReference type="EMBL" id="KTW25462.1"/>
    </source>
</evidence>
<feature type="region of interest" description="Disordered" evidence="2">
    <location>
        <begin position="823"/>
        <end position="850"/>
    </location>
</feature>
<dbReference type="Proteomes" id="UP000053447">
    <property type="component" value="Unassembled WGS sequence"/>
</dbReference>
<dbReference type="RefSeq" id="XP_018227782.1">
    <property type="nucleotide sequence ID" value="XM_018376007.1"/>
</dbReference>
<reference evidence="5" key="1">
    <citation type="journal article" date="2016" name="Nat. Commun.">
        <title>Genome analysis of three Pneumocystis species reveals adaptation mechanisms to life exclusively in mammalian hosts.</title>
        <authorList>
            <person name="Ma L."/>
            <person name="Chen Z."/>
            <person name="Huang D.W."/>
            <person name="Kutty G."/>
            <person name="Ishihara M."/>
            <person name="Wang H."/>
            <person name="Abouelleil A."/>
            <person name="Bishop L."/>
            <person name="Davey E."/>
            <person name="Deng R."/>
            <person name="Deng X."/>
            <person name="Fan L."/>
            <person name="Fantoni G."/>
            <person name="Fitzgerald M."/>
            <person name="Gogineni E."/>
            <person name="Goldberg J.M."/>
            <person name="Handley G."/>
            <person name="Hu X."/>
            <person name="Huber C."/>
            <person name="Jiao X."/>
            <person name="Jones K."/>
            <person name="Levin J.Z."/>
            <person name="Liu Y."/>
            <person name="Macdonald P."/>
            <person name="Melnikov A."/>
            <person name="Raley C."/>
            <person name="Sassi M."/>
            <person name="Sherman B.T."/>
            <person name="Song X."/>
            <person name="Sykes S."/>
            <person name="Tran B."/>
            <person name="Walsh L."/>
            <person name="Xia Y."/>
            <person name="Yang J."/>
            <person name="Young S."/>
            <person name="Zeng Q."/>
            <person name="Zheng X."/>
            <person name="Stephens R."/>
            <person name="Nusbaum C."/>
            <person name="Birren B.W."/>
            <person name="Azadi P."/>
            <person name="Lempicki R.A."/>
            <person name="Cuomo C.A."/>
            <person name="Kovacs J.A."/>
        </authorList>
    </citation>
    <scope>NUCLEOTIDE SEQUENCE [LARGE SCALE GENOMIC DNA]</scope>
    <source>
        <strain evidence="5">RU7</strain>
    </source>
</reference>
<dbReference type="VEuPathDB" id="FungiDB:T551_03744"/>
<feature type="domain" description="Major surface glycoprotein 2 C-terminal" evidence="3">
    <location>
        <begin position="852"/>
        <end position="879"/>
    </location>
</feature>
<dbReference type="STRING" id="1408657.A0A0W4ZAR6"/>
<evidence type="ECO:0000259" key="3">
    <source>
        <dbReference type="Pfam" id="PF12373"/>
    </source>
</evidence>
<keyword evidence="5" id="KW-1185">Reference proteome</keyword>
<evidence type="ECO:0000313" key="5">
    <source>
        <dbReference type="Proteomes" id="UP000053447"/>
    </source>
</evidence>
<protein>
    <recommendedName>
        <fullName evidence="3">Major surface glycoprotein 2 C-terminal domain-containing protein</fullName>
    </recommendedName>
</protein>
<dbReference type="GeneID" id="28942262"/>
<evidence type="ECO:0000256" key="1">
    <source>
        <dbReference type="SAM" id="Coils"/>
    </source>
</evidence>
<dbReference type="Pfam" id="PF02349">
    <property type="entry name" value="MSG"/>
    <property type="match status" value="5"/>
</dbReference>